<evidence type="ECO:0000313" key="5">
    <source>
        <dbReference type="WBParaSite" id="SBAD_0001029001-mRNA-1"/>
    </source>
</evidence>
<protein>
    <submittedName>
        <fullName evidence="5">Fanconi anemia group M protein</fullName>
    </submittedName>
</protein>
<sequence>MPATINGIVNGTLVGALEERAVSHKIRDIINKARSDGKSVHSFGFESQTEDSQRLTTSLKPKLKSDRLSEKSAEPPTCDNKTQRTSVSDAATQADRDLLTNSETLRDFAEPTEAEISKPDISSPRKEVHVSIETPNTKRGLKSDHVAAISRKAQTQRPMEFDDQHSSDDDDVVPRKWSPSKPAVSNIRKTIQEAKAHPEWILRDEKREDTRSPRNVRRVLASPLANNVEFMVEKKSDQRKPVAGTSPVYSSAVSSTEAKKHSESFEDSISDLSSETPGSAYSVALDVCSDSYGNWTSNNAFIPPFRDDRFFRSGKAVMLPANPLLPPGQKDSPERRQSGKDKSPEPSRRSEKEGDVENMMNESKLLKNRSSPVSGIELSGLNEMHTNSALMYSKEVSWRAQMRKEIFLPGEICDDENTLNMIFHQLCADCFGNIDPLRLDLKERNEIVQVLESNGINMQNYSQKQVSRAIKQQVLQISRRLPIYFSRIYTVKSEKHVEPMPHCLAISENGIWLLYRMADGRRKVVRNFPFDDVESAKSKRSTITLTLCNGMKEVFETRDAAEVAELICQFLYGPNQVSLLYKQGL</sequence>
<dbReference type="Gene3D" id="2.30.29.30">
    <property type="entry name" value="Pleckstrin-homology domain (PH domain)/Phosphotyrosine-binding domain (PTB)"/>
    <property type="match status" value="1"/>
</dbReference>
<feature type="region of interest" description="Disordered" evidence="1">
    <location>
        <begin position="235"/>
        <end position="276"/>
    </location>
</feature>
<accession>A0A183J240</accession>
<evidence type="ECO:0000313" key="3">
    <source>
        <dbReference type="EMBL" id="VDP27473.1"/>
    </source>
</evidence>
<dbReference type="InterPro" id="IPR059004">
    <property type="entry name" value="MYO15"/>
</dbReference>
<evidence type="ECO:0000256" key="1">
    <source>
        <dbReference type="SAM" id="MobiDB-lite"/>
    </source>
</evidence>
<keyword evidence="4" id="KW-1185">Reference proteome</keyword>
<feature type="domain" description="Unconventional myosin-XV-like" evidence="2">
    <location>
        <begin position="405"/>
        <end position="485"/>
    </location>
</feature>
<feature type="region of interest" description="Disordered" evidence="1">
    <location>
        <begin position="37"/>
        <end position="185"/>
    </location>
</feature>
<reference evidence="5" key="1">
    <citation type="submission" date="2016-06" db="UniProtKB">
        <authorList>
            <consortium name="WormBaseParasite"/>
        </authorList>
    </citation>
    <scope>IDENTIFICATION</scope>
</reference>
<feature type="compositionally biased region" description="Basic and acidic residues" evidence="1">
    <location>
        <begin position="331"/>
        <end position="355"/>
    </location>
</feature>
<name>A0A183J240_9BILA</name>
<dbReference type="AlphaFoldDB" id="A0A183J240"/>
<proteinExistence type="predicted"/>
<feature type="compositionally biased region" description="Polar residues" evidence="1">
    <location>
        <begin position="79"/>
        <end position="91"/>
    </location>
</feature>
<feature type="compositionally biased region" description="Basic and acidic residues" evidence="1">
    <location>
        <begin position="94"/>
        <end position="130"/>
    </location>
</feature>
<dbReference type="WBParaSite" id="SBAD_0001029001-mRNA-1">
    <property type="protein sequence ID" value="SBAD_0001029001-mRNA-1"/>
    <property type="gene ID" value="SBAD_0001029001"/>
</dbReference>
<dbReference type="OrthoDB" id="312459at2759"/>
<dbReference type="InterPro" id="IPR011993">
    <property type="entry name" value="PH-like_dom_sf"/>
</dbReference>
<feature type="compositionally biased region" description="Basic and acidic residues" evidence="1">
    <location>
        <begin position="63"/>
        <end position="73"/>
    </location>
</feature>
<organism evidence="5">
    <name type="scientific">Soboliphyme baturini</name>
    <dbReference type="NCBI Taxonomy" id="241478"/>
    <lineage>
        <taxon>Eukaryota</taxon>
        <taxon>Metazoa</taxon>
        <taxon>Ecdysozoa</taxon>
        <taxon>Nematoda</taxon>
        <taxon>Enoplea</taxon>
        <taxon>Dorylaimia</taxon>
        <taxon>Dioctophymatida</taxon>
        <taxon>Dioctophymatoidea</taxon>
        <taxon>Soboliphymatidae</taxon>
        <taxon>Soboliphyme</taxon>
    </lineage>
</organism>
<dbReference type="EMBL" id="UZAM01013379">
    <property type="protein sequence ID" value="VDP27473.1"/>
    <property type="molecule type" value="Genomic_DNA"/>
</dbReference>
<gene>
    <name evidence="3" type="ORF">SBAD_LOCUS9938</name>
</gene>
<dbReference type="Pfam" id="PF26570">
    <property type="entry name" value="MYO15"/>
    <property type="match status" value="1"/>
</dbReference>
<evidence type="ECO:0000313" key="4">
    <source>
        <dbReference type="Proteomes" id="UP000270296"/>
    </source>
</evidence>
<reference evidence="3 4" key="2">
    <citation type="submission" date="2018-11" db="EMBL/GenBank/DDBJ databases">
        <authorList>
            <consortium name="Pathogen Informatics"/>
        </authorList>
    </citation>
    <scope>NUCLEOTIDE SEQUENCE [LARGE SCALE GENOMIC DNA]</scope>
</reference>
<dbReference type="Proteomes" id="UP000270296">
    <property type="component" value="Unassembled WGS sequence"/>
</dbReference>
<feature type="compositionally biased region" description="Polar residues" evidence="1">
    <location>
        <begin position="247"/>
        <end position="256"/>
    </location>
</feature>
<evidence type="ECO:0000259" key="2">
    <source>
        <dbReference type="Pfam" id="PF26570"/>
    </source>
</evidence>
<feature type="region of interest" description="Disordered" evidence="1">
    <location>
        <begin position="320"/>
        <end position="368"/>
    </location>
</feature>